<dbReference type="EMBL" id="LGUT01003091">
    <property type="protein sequence ID" value="KOG85981.1"/>
    <property type="molecule type" value="Genomic_DNA"/>
</dbReference>
<dbReference type="Proteomes" id="UP000037020">
    <property type="component" value="Unassembled WGS sequence"/>
</dbReference>
<keyword evidence="1" id="KW-0472">Membrane</keyword>
<accession>A0ABR5IXV6</accession>
<name>A0ABR5IXV6_9ACTN</name>
<protein>
    <recommendedName>
        <fullName evidence="4">GlsB/YeaQ/YmgE family stress response membrane protein</fullName>
    </recommendedName>
</protein>
<dbReference type="RefSeq" id="WP_030891257.1">
    <property type="nucleotide sequence ID" value="NZ_JBIRHZ010000020.1"/>
</dbReference>
<organism evidence="2 3">
    <name type="scientific">Streptomyces varsoviensis</name>
    <dbReference type="NCBI Taxonomy" id="67373"/>
    <lineage>
        <taxon>Bacteria</taxon>
        <taxon>Bacillati</taxon>
        <taxon>Actinomycetota</taxon>
        <taxon>Actinomycetes</taxon>
        <taxon>Kitasatosporales</taxon>
        <taxon>Streptomycetaceae</taxon>
        <taxon>Streptomyces</taxon>
    </lineage>
</organism>
<evidence type="ECO:0000256" key="1">
    <source>
        <dbReference type="SAM" id="Phobius"/>
    </source>
</evidence>
<proteinExistence type="predicted"/>
<feature type="transmembrane region" description="Helical" evidence="1">
    <location>
        <begin position="31"/>
        <end position="50"/>
    </location>
</feature>
<evidence type="ECO:0000313" key="2">
    <source>
        <dbReference type="EMBL" id="KOG85981.1"/>
    </source>
</evidence>
<keyword evidence="3" id="KW-1185">Reference proteome</keyword>
<evidence type="ECO:0000313" key="3">
    <source>
        <dbReference type="Proteomes" id="UP000037020"/>
    </source>
</evidence>
<feature type="transmembrane region" description="Helical" evidence="1">
    <location>
        <begin position="6"/>
        <end position="24"/>
    </location>
</feature>
<evidence type="ECO:0008006" key="4">
    <source>
        <dbReference type="Google" id="ProtNLM"/>
    </source>
</evidence>
<reference evidence="2 3" key="1">
    <citation type="submission" date="2015-07" db="EMBL/GenBank/DDBJ databases">
        <authorList>
            <person name="Ju K.-S."/>
            <person name="Doroghazi J.R."/>
            <person name="Metcalf W.W."/>
        </authorList>
    </citation>
    <scope>NUCLEOTIDE SEQUENCE [LARGE SCALE GENOMIC DNA]</scope>
    <source>
        <strain evidence="2 3">NRRL B-3589</strain>
    </source>
</reference>
<comment type="caution">
    <text evidence="2">The sequence shown here is derived from an EMBL/GenBank/DDBJ whole genome shotgun (WGS) entry which is preliminary data.</text>
</comment>
<keyword evidence="1" id="KW-0812">Transmembrane</keyword>
<keyword evidence="1" id="KW-1133">Transmembrane helix</keyword>
<sequence length="86" mass="8617">MNLGIGTYGDLALVAGGLGALYGLAVTREYATIGGGTLAAVLGAGVSLYFGNGLLAAWSAWTLLGLVLVADVALLVVPSAVRRLNR</sequence>
<feature type="transmembrane region" description="Helical" evidence="1">
    <location>
        <begin position="56"/>
        <end position="77"/>
    </location>
</feature>
<gene>
    <name evidence="2" type="ORF">ADK38_33555</name>
</gene>